<sequence length="66" mass="7260">MACVTVRLIGGYRLLQDRDGFYVSGYDADAKSTFRRSLHTNDLATAVAIVQSFIDYRGGARMGGVR</sequence>
<gene>
    <name evidence="1" type="ORF">XH94_23860</name>
</gene>
<name>A0A4Q0SI81_9BRAD</name>
<reference evidence="1 2" key="1">
    <citation type="submission" date="2015-04" db="EMBL/GenBank/DDBJ databases">
        <title>Comparative genomics of rhizobia nodulating Arachis hypogaea in China.</title>
        <authorList>
            <person name="Li Y."/>
        </authorList>
    </citation>
    <scope>NUCLEOTIDE SEQUENCE [LARGE SCALE GENOMIC DNA]</scope>
    <source>
        <strain evidence="1 2">CCBAU 51787</strain>
    </source>
</reference>
<dbReference type="Proteomes" id="UP000290565">
    <property type="component" value="Unassembled WGS sequence"/>
</dbReference>
<comment type="caution">
    <text evidence="1">The sequence shown here is derived from an EMBL/GenBank/DDBJ whole genome shotgun (WGS) entry which is preliminary data.</text>
</comment>
<evidence type="ECO:0000313" key="2">
    <source>
        <dbReference type="Proteomes" id="UP000290565"/>
    </source>
</evidence>
<protein>
    <submittedName>
        <fullName evidence="1">Uncharacterized protein</fullName>
    </submittedName>
</protein>
<dbReference type="EMBL" id="LBJM01000064">
    <property type="protein sequence ID" value="RXH37959.1"/>
    <property type="molecule type" value="Genomic_DNA"/>
</dbReference>
<dbReference type="RefSeq" id="WP_128946126.1">
    <property type="nucleotide sequence ID" value="NZ_LBJM01000064.1"/>
</dbReference>
<evidence type="ECO:0000313" key="1">
    <source>
        <dbReference type="EMBL" id="RXH37959.1"/>
    </source>
</evidence>
<accession>A0A4Q0SI81</accession>
<organism evidence="1 2">
    <name type="scientific">Bradyrhizobium zhanjiangense</name>
    <dbReference type="NCBI Taxonomy" id="1325107"/>
    <lineage>
        <taxon>Bacteria</taxon>
        <taxon>Pseudomonadati</taxon>
        <taxon>Pseudomonadota</taxon>
        <taxon>Alphaproteobacteria</taxon>
        <taxon>Hyphomicrobiales</taxon>
        <taxon>Nitrobacteraceae</taxon>
        <taxon>Bradyrhizobium</taxon>
    </lineage>
</organism>
<proteinExistence type="predicted"/>
<dbReference type="AlphaFoldDB" id="A0A4Q0SI81"/>